<dbReference type="PANTHER" id="PTHR48079:SF6">
    <property type="entry name" value="NAD(P)-BINDING DOMAIN-CONTAINING PROTEIN-RELATED"/>
    <property type="match status" value="1"/>
</dbReference>
<dbReference type="RefSeq" id="WP_003097306.1">
    <property type="nucleotide sequence ID" value="NZ_AOUO01000377.1"/>
</dbReference>
<dbReference type="Proteomes" id="UP000014139">
    <property type="component" value="Unassembled WGS sequence"/>
</dbReference>
<proteinExistence type="predicted"/>
<dbReference type="PATRIC" id="fig|1292037.4.peg.4746"/>
<dbReference type="GO" id="GO:0005737">
    <property type="term" value="C:cytoplasm"/>
    <property type="evidence" value="ECO:0007669"/>
    <property type="project" value="TreeGrafter"/>
</dbReference>
<feature type="domain" description="NAD-dependent epimerase/dehydratase" evidence="1">
    <location>
        <begin position="162"/>
        <end position="227"/>
    </location>
</feature>
<keyword evidence="3" id="KW-1185">Reference proteome</keyword>
<dbReference type="Gene3D" id="3.40.50.720">
    <property type="entry name" value="NAD(P)-binding Rossmann-like Domain"/>
    <property type="match status" value="2"/>
</dbReference>
<organism evidence="2 3">
    <name type="scientific">Amycolatopsis vancoresmycina DSM 44592</name>
    <dbReference type="NCBI Taxonomy" id="1292037"/>
    <lineage>
        <taxon>Bacteria</taxon>
        <taxon>Bacillati</taxon>
        <taxon>Actinomycetota</taxon>
        <taxon>Actinomycetes</taxon>
        <taxon>Pseudonocardiales</taxon>
        <taxon>Pseudonocardiaceae</taxon>
        <taxon>Amycolatopsis</taxon>
    </lineage>
</organism>
<dbReference type="SUPFAM" id="SSF51735">
    <property type="entry name" value="NAD(P)-binding Rossmann-fold domains"/>
    <property type="match status" value="1"/>
</dbReference>
<dbReference type="InterPro" id="IPR001509">
    <property type="entry name" value="Epimerase_deHydtase"/>
</dbReference>
<dbReference type="EMBL" id="AOUO01000377">
    <property type="protein sequence ID" value="EOD65739.1"/>
    <property type="molecule type" value="Genomic_DNA"/>
</dbReference>
<evidence type="ECO:0000313" key="2">
    <source>
        <dbReference type="EMBL" id="EOD65739.1"/>
    </source>
</evidence>
<protein>
    <submittedName>
        <fullName evidence="2">NAD-dependent epimerase/dehydratase</fullName>
    </submittedName>
</protein>
<dbReference type="PANTHER" id="PTHR48079">
    <property type="entry name" value="PROTEIN YEEZ"/>
    <property type="match status" value="1"/>
</dbReference>
<dbReference type="Pfam" id="PF01370">
    <property type="entry name" value="Epimerase"/>
    <property type="match status" value="1"/>
</dbReference>
<evidence type="ECO:0000259" key="1">
    <source>
        <dbReference type="Pfam" id="PF01370"/>
    </source>
</evidence>
<name>R1I5J0_9PSEU</name>
<sequence length="316" mass="33034">GRARRVAPGAEVLVADALDRDGVRAAVRQAAPDTVVNLLTAIPAEPDPKHLARDLAVTNRLRTEGTRNLLAAAGDARVISQGLAYGYQPDAGPAGEDAPLWRAGPPPQFVPVLAALMELERLTTRAGGLVLRLGHLYGPGTTFAVLAALMELERLTTRAGGLVLRLGHLYGPGTTFAGDGRFTRQVRAGRVPLAGGGHAVFSFTHADDAAAAVTAAVDRDVVTGVLNIVDDEPAPVHDWLPDLARLLGAPAPRKVPAAVARLAVGSWGVAFLNRLRGADNARARLRLGWRPRFSSVAEGFAAEFGTGVGRAYSQSG</sequence>
<gene>
    <name evidence="2" type="ORF">H480_25107</name>
</gene>
<dbReference type="InterPro" id="IPR051783">
    <property type="entry name" value="NAD(P)-dependent_oxidoreduct"/>
</dbReference>
<feature type="non-terminal residue" evidence="2">
    <location>
        <position position="1"/>
    </location>
</feature>
<comment type="caution">
    <text evidence="2">The sequence shown here is derived from an EMBL/GenBank/DDBJ whole genome shotgun (WGS) entry which is preliminary data.</text>
</comment>
<dbReference type="GO" id="GO:0004029">
    <property type="term" value="F:aldehyde dehydrogenase (NAD+) activity"/>
    <property type="evidence" value="ECO:0007669"/>
    <property type="project" value="TreeGrafter"/>
</dbReference>
<accession>R1I5J0</accession>
<dbReference type="InterPro" id="IPR036291">
    <property type="entry name" value="NAD(P)-bd_dom_sf"/>
</dbReference>
<evidence type="ECO:0000313" key="3">
    <source>
        <dbReference type="Proteomes" id="UP000014139"/>
    </source>
</evidence>
<dbReference type="AlphaFoldDB" id="R1I5J0"/>
<reference evidence="2 3" key="1">
    <citation type="submission" date="2013-02" db="EMBL/GenBank/DDBJ databases">
        <title>Draft genome sequence of Amycolatopsis vancoresmycina strain DSM 44592T.</title>
        <authorList>
            <person name="Kumar S."/>
            <person name="Kaur N."/>
            <person name="Kaur C."/>
            <person name="Raghava G.P.S."/>
            <person name="Mayilraj S."/>
        </authorList>
    </citation>
    <scope>NUCLEOTIDE SEQUENCE [LARGE SCALE GENOMIC DNA]</scope>
    <source>
        <strain evidence="2 3">DSM 44592</strain>
    </source>
</reference>